<dbReference type="RefSeq" id="WP_213652035.1">
    <property type="nucleotide sequence ID" value="NZ_JARLKZ010000002.1"/>
</dbReference>
<dbReference type="Gene3D" id="3.40.190.10">
    <property type="entry name" value="Periplasmic binding protein-like II"/>
    <property type="match status" value="2"/>
</dbReference>
<organism evidence="8 9">
    <name type="scientific">Paenibacillus dokdonensis</name>
    <dbReference type="NCBI Taxonomy" id="2567944"/>
    <lineage>
        <taxon>Bacteria</taxon>
        <taxon>Bacillati</taxon>
        <taxon>Bacillota</taxon>
        <taxon>Bacilli</taxon>
        <taxon>Bacillales</taxon>
        <taxon>Paenibacillaceae</taxon>
        <taxon>Paenibacillus</taxon>
    </lineage>
</organism>
<comment type="similarity">
    <text evidence="1 4">Belongs to the bacterial solute-binding protein 3 family.</text>
</comment>
<evidence type="ECO:0000256" key="2">
    <source>
        <dbReference type="ARBA" id="ARBA00022448"/>
    </source>
</evidence>
<evidence type="ECO:0000313" key="8">
    <source>
        <dbReference type="EMBL" id="MEC0238471.1"/>
    </source>
</evidence>
<keyword evidence="3 5" id="KW-0732">Signal</keyword>
<accession>A0ABU6GFF6</accession>
<dbReference type="PROSITE" id="PS01039">
    <property type="entry name" value="SBP_BACTERIAL_3"/>
    <property type="match status" value="1"/>
</dbReference>
<dbReference type="PROSITE" id="PS51257">
    <property type="entry name" value="PROKAR_LIPOPROTEIN"/>
    <property type="match status" value="1"/>
</dbReference>
<dbReference type="PANTHER" id="PTHR30085">
    <property type="entry name" value="AMINO ACID ABC TRANSPORTER PERMEASE"/>
    <property type="match status" value="1"/>
</dbReference>
<evidence type="ECO:0000256" key="4">
    <source>
        <dbReference type="RuleBase" id="RU003744"/>
    </source>
</evidence>
<protein>
    <submittedName>
        <fullName evidence="8">Transporter substrate-binding domain-containing protein</fullName>
    </submittedName>
</protein>
<dbReference type="PANTHER" id="PTHR30085:SF6">
    <property type="entry name" value="ABC TRANSPORTER GLUTAMINE-BINDING PROTEIN GLNH"/>
    <property type="match status" value="1"/>
</dbReference>
<name>A0ABU6GFF6_9BACL</name>
<evidence type="ECO:0000313" key="9">
    <source>
        <dbReference type="Proteomes" id="UP001344632"/>
    </source>
</evidence>
<dbReference type="InterPro" id="IPR001638">
    <property type="entry name" value="Solute-binding_3/MltF_N"/>
</dbReference>
<feature type="signal peptide" evidence="5">
    <location>
        <begin position="1"/>
        <end position="22"/>
    </location>
</feature>
<keyword evidence="2" id="KW-0813">Transport</keyword>
<evidence type="ECO:0000259" key="6">
    <source>
        <dbReference type="SMART" id="SM00062"/>
    </source>
</evidence>
<dbReference type="SMART" id="SM00062">
    <property type="entry name" value="PBPb"/>
    <property type="match status" value="1"/>
</dbReference>
<dbReference type="SMART" id="SM00079">
    <property type="entry name" value="PBPe"/>
    <property type="match status" value="1"/>
</dbReference>
<gene>
    <name evidence="8" type="ORF">P4H66_01120</name>
</gene>
<dbReference type="InterPro" id="IPR051455">
    <property type="entry name" value="Bact_solute-bind_prot3"/>
</dbReference>
<evidence type="ECO:0000256" key="5">
    <source>
        <dbReference type="SAM" id="SignalP"/>
    </source>
</evidence>
<evidence type="ECO:0000256" key="1">
    <source>
        <dbReference type="ARBA" id="ARBA00010333"/>
    </source>
</evidence>
<evidence type="ECO:0000259" key="7">
    <source>
        <dbReference type="SMART" id="SM00079"/>
    </source>
</evidence>
<dbReference type="Pfam" id="PF00497">
    <property type="entry name" value="SBP_bac_3"/>
    <property type="match status" value="1"/>
</dbReference>
<feature type="chain" id="PRO_5046394186" evidence="5">
    <location>
        <begin position="23"/>
        <end position="271"/>
    </location>
</feature>
<dbReference type="Proteomes" id="UP001344632">
    <property type="component" value="Unassembled WGS sequence"/>
</dbReference>
<feature type="domain" description="Ionotropic glutamate receptor C-terminal" evidence="7">
    <location>
        <begin position="47"/>
        <end position="268"/>
    </location>
</feature>
<dbReference type="EMBL" id="JARLKZ010000002">
    <property type="protein sequence ID" value="MEC0238471.1"/>
    <property type="molecule type" value="Genomic_DNA"/>
</dbReference>
<dbReference type="SUPFAM" id="SSF53850">
    <property type="entry name" value="Periplasmic binding protein-like II"/>
    <property type="match status" value="1"/>
</dbReference>
<keyword evidence="9" id="KW-1185">Reference proteome</keyword>
<comment type="caution">
    <text evidence="8">The sequence shown here is derived from an EMBL/GenBank/DDBJ whole genome shotgun (WGS) entry which is preliminary data.</text>
</comment>
<sequence length="271" mass="29398">MKKWQKNWGIALVSVLLAISVAGCGKSDDASPALANKSEKSIKDMDKIVVGIGSDAFPFGYVDTADKKTKGFDLDIAAAIVKDILGADDKIEYKDVNGKTRIPMLKNGDIDLIVKTMTITDERKQEVDFSDPYFSAGQSLLVPTGSSIKSIDDLKGKKVIAVKGTRDGKTIQEKSPEAIVSEYENLGEAFTALSTGKGDVLTTDNAILMGLSLENPGYELVGGVIDDQPWGIAVRKGDKEMLDAVNASLKKLKETGEYDKIYEKWLKQKPE</sequence>
<evidence type="ECO:0000256" key="3">
    <source>
        <dbReference type="ARBA" id="ARBA00022729"/>
    </source>
</evidence>
<dbReference type="InterPro" id="IPR001320">
    <property type="entry name" value="Iontro_rcpt_C"/>
</dbReference>
<reference evidence="8 9" key="1">
    <citation type="submission" date="2023-03" db="EMBL/GenBank/DDBJ databases">
        <title>Bacillus Genome Sequencing.</title>
        <authorList>
            <person name="Dunlap C."/>
        </authorList>
    </citation>
    <scope>NUCLEOTIDE SEQUENCE [LARGE SCALE GENOMIC DNA]</scope>
    <source>
        <strain evidence="8 9">BD-525</strain>
    </source>
</reference>
<dbReference type="InterPro" id="IPR018313">
    <property type="entry name" value="SBP_3_CS"/>
</dbReference>
<proteinExistence type="inferred from homology"/>
<feature type="domain" description="Solute-binding protein family 3/N-terminal" evidence="6">
    <location>
        <begin position="47"/>
        <end position="269"/>
    </location>
</feature>